<proteinExistence type="predicted"/>
<organism evidence="1 2">
    <name type="scientific">Ancylostoma ceylanicum</name>
    <dbReference type="NCBI Taxonomy" id="53326"/>
    <lineage>
        <taxon>Eukaryota</taxon>
        <taxon>Metazoa</taxon>
        <taxon>Ecdysozoa</taxon>
        <taxon>Nematoda</taxon>
        <taxon>Chromadorea</taxon>
        <taxon>Rhabditida</taxon>
        <taxon>Rhabditina</taxon>
        <taxon>Rhabditomorpha</taxon>
        <taxon>Strongyloidea</taxon>
        <taxon>Ancylostomatidae</taxon>
        <taxon>Ancylostomatinae</taxon>
        <taxon>Ancylostoma</taxon>
    </lineage>
</organism>
<dbReference type="Proteomes" id="UP000024635">
    <property type="component" value="Unassembled WGS sequence"/>
</dbReference>
<dbReference type="AlphaFoldDB" id="A0A016W7B6"/>
<comment type="caution">
    <text evidence="1">The sequence shown here is derived from an EMBL/GenBank/DDBJ whole genome shotgun (WGS) entry which is preliminary data.</text>
</comment>
<dbReference type="EMBL" id="JARK01000636">
    <property type="protein sequence ID" value="EYC35520.1"/>
    <property type="molecule type" value="Genomic_DNA"/>
</dbReference>
<accession>A0A016W7B6</accession>
<protein>
    <submittedName>
        <fullName evidence="1">Uncharacterized protein</fullName>
    </submittedName>
</protein>
<sequence length="90" mass="10568">MVWIFRPFHVTRSMEDANGDVNGRCSCADNQGTKKNAMLLKRYLYCVGFRSRRITNDTYRSTSESDTSDSDVDRYVSFIIRRDRNPTHHK</sequence>
<evidence type="ECO:0000313" key="1">
    <source>
        <dbReference type="EMBL" id="EYC35520.1"/>
    </source>
</evidence>
<evidence type="ECO:0000313" key="2">
    <source>
        <dbReference type="Proteomes" id="UP000024635"/>
    </source>
</evidence>
<keyword evidence="2" id="KW-1185">Reference proteome</keyword>
<name>A0A016W7B6_9BILA</name>
<gene>
    <name evidence="1" type="primary">Acey_s1036.g3462</name>
    <name evidence="1" type="ORF">Y032_1036g3462</name>
</gene>
<reference evidence="2" key="1">
    <citation type="journal article" date="2015" name="Nat. Genet.">
        <title>The genome and transcriptome of the zoonotic hookworm Ancylostoma ceylanicum identify infection-specific gene families.</title>
        <authorList>
            <person name="Schwarz E.M."/>
            <person name="Hu Y."/>
            <person name="Antoshechkin I."/>
            <person name="Miller M.M."/>
            <person name="Sternberg P.W."/>
            <person name="Aroian R.V."/>
        </authorList>
    </citation>
    <scope>NUCLEOTIDE SEQUENCE</scope>
    <source>
        <strain evidence="2">HY135</strain>
    </source>
</reference>